<dbReference type="Pfam" id="PF00271">
    <property type="entry name" value="Helicase_C"/>
    <property type="match status" value="1"/>
</dbReference>
<dbReference type="GO" id="GO:0000965">
    <property type="term" value="P:mitochondrial RNA 3'-end processing"/>
    <property type="evidence" value="ECO:0007669"/>
    <property type="project" value="TreeGrafter"/>
</dbReference>
<dbReference type="PANTHER" id="PTHR12131:SF1">
    <property type="entry name" value="ATP-DEPENDENT RNA HELICASE SUPV3L1, MITOCHONDRIAL-RELATED"/>
    <property type="match status" value="1"/>
</dbReference>
<evidence type="ECO:0000256" key="8">
    <source>
        <dbReference type="ARBA" id="ARBA00023128"/>
    </source>
</evidence>
<dbReference type="FunFam" id="3.40.50.300:FF:000957">
    <property type="entry name" value="ATP-dependent RNA helicase SUV3L, mitochondrial"/>
    <property type="match status" value="1"/>
</dbReference>
<comment type="catalytic activity">
    <reaction evidence="9">
        <text>ATP + H2O = ADP + phosphate + H(+)</text>
        <dbReference type="Rhea" id="RHEA:13065"/>
        <dbReference type="ChEBI" id="CHEBI:15377"/>
        <dbReference type="ChEBI" id="CHEBI:15378"/>
        <dbReference type="ChEBI" id="CHEBI:30616"/>
        <dbReference type="ChEBI" id="CHEBI:43474"/>
        <dbReference type="ChEBI" id="CHEBI:456216"/>
        <dbReference type="EC" id="3.6.4.13"/>
    </reaction>
</comment>
<dbReference type="SUPFAM" id="SSF52540">
    <property type="entry name" value="P-loop containing nucleoside triphosphate hydrolases"/>
    <property type="match status" value="1"/>
</dbReference>
<dbReference type="FunFam" id="3.40.50.300:FF:000269">
    <property type="entry name" value="ATP-dependent RNA helicase SUPV3L1, mitochondrial"/>
    <property type="match status" value="1"/>
</dbReference>
<keyword evidence="5" id="KW-0347">Helicase</keyword>
<dbReference type="InterPro" id="IPR055206">
    <property type="entry name" value="DEXQc_SUV3"/>
</dbReference>
<keyword evidence="8" id="KW-0496">Mitochondrion</keyword>
<dbReference type="InterPro" id="IPR050699">
    <property type="entry name" value="RNA-DNA_Helicase"/>
</dbReference>
<evidence type="ECO:0000256" key="7">
    <source>
        <dbReference type="ARBA" id="ARBA00022946"/>
    </source>
</evidence>
<evidence type="ECO:0000256" key="6">
    <source>
        <dbReference type="ARBA" id="ARBA00022840"/>
    </source>
</evidence>
<dbReference type="SMART" id="SM00490">
    <property type="entry name" value="HELICc"/>
    <property type="match status" value="1"/>
</dbReference>
<accession>A0A7S3UVF2</accession>
<dbReference type="CDD" id="cd17913">
    <property type="entry name" value="DEXQc_Suv3"/>
    <property type="match status" value="1"/>
</dbReference>
<gene>
    <name evidence="12" type="ORF">HAKA00212_LOCUS4934</name>
</gene>
<dbReference type="Pfam" id="PF12513">
    <property type="entry name" value="SUV3_C"/>
    <property type="match status" value="1"/>
</dbReference>
<dbReference type="InterPro" id="IPR001650">
    <property type="entry name" value="Helicase_C-like"/>
</dbReference>
<feature type="compositionally biased region" description="Acidic residues" evidence="10">
    <location>
        <begin position="754"/>
        <end position="773"/>
    </location>
</feature>
<keyword evidence="7" id="KW-0809">Transit peptide</keyword>
<dbReference type="GO" id="GO:0016787">
    <property type="term" value="F:hydrolase activity"/>
    <property type="evidence" value="ECO:0007669"/>
    <property type="project" value="UniProtKB-KW"/>
</dbReference>
<evidence type="ECO:0000259" key="11">
    <source>
        <dbReference type="PROSITE" id="PS51194"/>
    </source>
</evidence>
<evidence type="ECO:0000256" key="4">
    <source>
        <dbReference type="ARBA" id="ARBA00022801"/>
    </source>
</evidence>
<evidence type="ECO:0000256" key="9">
    <source>
        <dbReference type="ARBA" id="ARBA00047984"/>
    </source>
</evidence>
<reference evidence="12" key="1">
    <citation type="submission" date="2021-01" db="EMBL/GenBank/DDBJ databases">
        <authorList>
            <person name="Corre E."/>
            <person name="Pelletier E."/>
            <person name="Niang G."/>
            <person name="Scheremetjew M."/>
            <person name="Finn R."/>
            <person name="Kale V."/>
            <person name="Holt S."/>
            <person name="Cochrane G."/>
            <person name="Meng A."/>
            <person name="Brown T."/>
            <person name="Cohen L."/>
        </authorList>
    </citation>
    <scope>NUCLEOTIDE SEQUENCE</scope>
    <source>
        <strain evidence="12">CCMP3107</strain>
    </source>
</reference>
<dbReference type="GO" id="GO:0005524">
    <property type="term" value="F:ATP binding"/>
    <property type="evidence" value="ECO:0007669"/>
    <property type="project" value="UniProtKB-KW"/>
</dbReference>
<evidence type="ECO:0000256" key="2">
    <source>
        <dbReference type="ARBA" id="ARBA00012552"/>
    </source>
</evidence>
<name>A0A7S3UVF2_HETAK</name>
<dbReference type="PANTHER" id="PTHR12131">
    <property type="entry name" value="ATP-DEPENDENT RNA AND DNA HELICASE"/>
    <property type="match status" value="1"/>
</dbReference>
<feature type="compositionally biased region" description="Polar residues" evidence="10">
    <location>
        <begin position="712"/>
        <end position="733"/>
    </location>
</feature>
<keyword evidence="6" id="KW-0067">ATP-binding</keyword>
<dbReference type="EMBL" id="HBIU01011276">
    <property type="protein sequence ID" value="CAE0626259.1"/>
    <property type="molecule type" value="Transcribed_RNA"/>
</dbReference>
<dbReference type="CDD" id="cd18805">
    <property type="entry name" value="SF2_C_suv3"/>
    <property type="match status" value="1"/>
</dbReference>
<keyword evidence="3" id="KW-0547">Nucleotide-binding</keyword>
<evidence type="ECO:0000256" key="5">
    <source>
        <dbReference type="ARBA" id="ARBA00022806"/>
    </source>
</evidence>
<sequence>MKARAFLKALPMAGGTPRCSCLISRSLWHSPTEPFAKILPGRYRYFGGTAAAAAAAASRTQTKNTEEASRHRINNVWDVEDLEKLRRVISHFSQDKGILSKCLGSGVTPEVFKIAWAQFENLVQSSPRSVLGQEVLREMNTLLQSKRRLRRADYEPAAQILFQPFMDYCATKHSKRIQYQRKLLQASNFLRPPDWYPYARLMRRKIIFHGGPTNSGKTYRALQRLRQADPARGGGLYCGPLRLLALEVYQELNRDGVYCSLLTGQDKRIVPGATHASCTIELCDVGRAWDVAVIDEIQLLASAERGSAWTRALLGLQAREVHVCGGLEAAPLVEQLCADTGDSFALASYDRFTPLEIEGRALGSYDKVEPGDAIVAFSRADIYSIKAEIEANTPHRCCVVYGALPSEARAAQAALFNDPASPFDVLVASDAVGLGLNLNIRRVIFHTVYKWNGKAGVATVEPTLVKQIGGRAGRRSSEYAQGRVTCLQEEDMEYLRWAMGVPLKPLTAAGLFPSVEQVQAFAEAMPPTAKLNTLLEKFMELSQVGGRYFLCGYDQLRAAAAYLRPLPLRPQDLFKYCLAPCSTRDAAQMRNLYTFAQGHALGQPAPLNVLLPTAPPRTLQEVQELCSKHAALDLYLWLANHFPRHYAELKVVEAQKAHAIRLLRAALEGGAAFEQGGYDHREMSARVRARALAPANRGPGAVALGQHLPSAVPSSGSLSGAGVSTQLGNGNSSRRGKAEEEELATVVFVPEPGLDPEDELLLSDGEEDDSDVELLVDCSSKVEDGK</sequence>
<dbReference type="GO" id="GO:0045025">
    <property type="term" value="C:mitochondrial degradosome"/>
    <property type="evidence" value="ECO:0007669"/>
    <property type="project" value="TreeGrafter"/>
</dbReference>
<keyword evidence="4" id="KW-0378">Hydrolase</keyword>
<dbReference type="Gene3D" id="1.20.272.40">
    <property type="match status" value="1"/>
</dbReference>
<evidence type="ECO:0000256" key="1">
    <source>
        <dbReference type="ARBA" id="ARBA00004173"/>
    </source>
</evidence>
<evidence type="ECO:0000256" key="10">
    <source>
        <dbReference type="SAM" id="MobiDB-lite"/>
    </source>
</evidence>
<dbReference type="InterPro" id="IPR044774">
    <property type="entry name" value="Suv3_DEXQc"/>
</dbReference>
<dbReference type="PROSITE" id="PS51194">
    <property type="entry name" value="HELICASE_CTER"/>
    <property type="match status" value="1"/>
</dbReference>
<evidence type="ECO:0000256" key="3">
    <source>
        <dbReference type="ARBA" id="ARBA00022741"/>
    </source>
</evidence>
<dbReference type="Gene3D" id="1.20.58.1080">
    <property type="match status" value="1"/>
</dbReference>
<evidence type="ECO:0000313" key="12">
    <source>
        <dbReference type="EMBL" id="CAE0626259.1"/>
    </source>
</evidence>
<feature type="region of interest" description="Disordered" evidence="10">
    <location>
        <begin position="706"/>
        <end position="773"/>
    </location>
</feature>
<proteinExistence type="predicted"/>
<dbReference type="AlphaFoldDB" id="A0A7S3UVF2"/>
<comment type="subcellular location">
    <subcellularLocation>
        <location evidence="1">Mitochondrion</location>
    </subcellularLocation>
</comment>
<dbReference type="GO" id="GO:0003724">
    <property type="term" value="F:RNA helicase activity"/>
    <property type="evidence" value="ECO:0007669"/>
    <property type="project" value="UniProtKB-EC"/>
</dbReference>
<dbReference type="EC" id="3.6.4.13" evidence="2"/>
<feature type="domain" description="Helicase C-terminal" evidence="11">
    <location>
        <begin position="360"/>
        <end position="519"/>
    </location>
</feature>
<dbReference type="InterPro" id="IPR022192">
    <property type="entry name" value="SUV3_C"/>
</dbReference>
<dbReference type="InterPro" id="IPR027417">
    <property type="entry name" value="P-loop_NTPase"/>
</dbReference>
<dbReference type="Pfam" id="PF22527">
    <property type="entry name" value="DEXQc_Suv3"/>
    <property type="match status" value="1"/>
</dbReference>
<organism evidence="12">
    <name type="scientific">Heterosigma akashiwo</name>
    <name type="common">Chromophytic alga</name>
    <name type="synonym">Heterosigma carterae</name>
    <dbReference type="NCBI Taxonomy" id="2829"/>
    <lineage>
        <taxon>Eukaryota</taxon>
        <taxon>Sar</taxon>
        <taxon>Stramenopiles</taxon>
        <taxon>Ochrophyta</taxon>
        <taxon>Raphidophyceae</taxon>
        <taxon>Chattonellales</taxon>
        <taxon>Chattonellaceae</taxon>
        <taxon>Heterosigma</taxon>
    </lineage>
</organism>
<protein>
    <recommendedName>
        <fullName evidence="2">RNA helicase</fullName>
        <ecNumber evidence="2">3.6.4.13</ecNumber>
    </recommendedName>
</protein>
<dbReference type="Gene3D" id="3.40.50.300">
    <property type="entry name" value="P-loop containing nucleotide triphosphate hydrolases"/>
    <property type="match status" value="2"/>
</dbReference>